<reference evidence="1 2" key="1">
    <citation type="submission" date="2016-08" db="EMBL/GenBank/DDBJ databases">
        <title>Whole genome shotgun sequence of Pichia membranifaciens KS47-1.</title>
        <authorList>
            <person name="Konishi M."/>
            <person name="Ishida M."/>
            <person name="Arakawa T."/>
            <person name="Kato Y."/>
            <person name="Horiuchi J."/>
        </authorList>
    </citation>
    <scope>NUCLEOTIDE SEQUENCE [LARGE SCALE GENOMIC DNA]</scope>
    <source>
        <strain evidence="1 2">KS47-1</strain>
    </source>
</reference>
<dbReference type="AlphaFoldDB" id="A0A1Q2YIV6"/>
<protein>
    <recommendedName>
        <fullName evidence="3">Transcriptional regulator</fullName>
    </recommendedName>
</protein>
<dbReference type="Gene3D" id="2.30.110.10">
    <property type="entry name" value="Electron Transport, Fmn-binding Protein, Chain A"/>
    <property type="match status" value="1"/>
</dbReference>
<evidence type="ECO:0000313" key="2">
    <source>
        <dbReference type="Proteomes" id="UP000186136"/>
    </source>
</evidence>
<dbReference type="PANTHER" id="PTHR35802">
    <property type="entry name" value="PROTEASE SYNTHASE AND SPORULATION PROTEIN PAI 2"/>
    <property type="match status" value="1"/>
</dbReference>
<dbReference type="SUPFAM" id="SSF50475">
    <property type="entry name" value="FMN-binding split barrel"/>
    <property type="match status" value="1"/>
</dbReference>
<dbReference type="InterPro" id="IPR012349">
    <property type="entry name" value="Split_barrel_FMN-bd"/>
</dbReference>
<dbReference type="PANTHER" id="PTHR35802:SF1">
    <property type="entry name" value="PROTEASE SYNTHASE AND SPORULATION PROTEIN PAI 2"/>
    <property type="match status" value="1"/>
</dbReference>
<dbReference type="EMBL" id="BDGI01000122">
    <property type="protein sequence ID" value="GAV29455.1"/>
    <property type="molecule type" value="Genomic_DNA"/>
</dbReference>
<evidence type="ECO:0000313" key="1">
    <source>
        <dbReference type="EMBL" id="GAV29455.1"/>
    </source>
</evidence>
<dbReference type="OrthoDB" id="2101473at2759"/>
<dbReference type="Proteomes" id="UP000186136">
    <property type="component" value="Unassembled WGS sequence"/>
</dbReference>
<sequence>MYIPAKYLEEEWAAQEELIRSNPLGTIVTSGEDGLIANHIPFFLSADEETGVKYLQAHVAKVNPQLAALKREGTEILVIFKSSDSYITPSYYPTKEETHKVVPTWDFGAVHCYGKAKVIDDGKWVRKQLDHLTGQQEQSRTKSWAVDEAPQSYVDLLQKSICGLEIEITRIESKFKFEQKMKKQDIDGVIKGLALDKKSEVSKLVDKCNTTA</sequence>
<gene>
    <name evidence="1" type="ORF">PMKS-002955</name>
</gene>
<dbReference type="InterPro" id="IPR007396">
    <property type="entry name" value="TR_PAI2-type"/>
</dbReference>
<dbReference type="PIRSF" id="PIRSF010372">
    <property type="entry name" value="PaiB"/>
    <property type="match status" value="1"/>
</dbReference>
<keyword evidence="2" id="KW-1185">Reference proteome</keyword>
<dbReference type="Pfam" id="PF04299">
    <property type="entry name" value="FMN_bind_2"/>
    <property type="match status" value="1"/>
</dbReference>
<comment type="caution">
    <text evidence="1">The sequence shown here is derived from an EMBL/GenBank/DDBJ whole genome shotgun (WGS) entry which is preliminary data.</text>
</comment>
<proteinExistence type="predicted"/>
<accession>A0A1Q2YIV6</accession>
<evidence type="ECO:0008006" key="3">
    <source>
        <dbReference type="Google" id="ProtNLM"/>
    </source>
</evidence>
<name>A0A1Q2YIV6_9ASCO</name>
<organism evidence="1 2">
    <name type="scientific">Pichia membranifaciens</name>
    <dbReference type="NCBI Taxonomy" id="4926"/>
    <lineage>
        <taxon>Eukaryota</taxon>
        <taxon>Fungi</taxon>
        <taxon>Dikarya</taxon>
        <taxon>Ascomycota</taxon>
        <taxon>Saccharomycotina</taxon>
        <taxon>Pichiomycetes</taxon>
        <taxon>Pichiales</taxon>
        <taxon>Pichiaceae</taxon>
        <taxon>Pichia</taxon>
    </lineage>
</organism>